<dbReference type="Proteomes" id="UP001064489">
    <property type="component" value="Chromosome 6"/>
</dbReference>
<proteinExistence type="predicted"/>
<reference evidence="1" key="2">
    <citation type="submission" date="2023-02" db="EMBL/GenBank/DDBJ databases">
        <authorList>
            <person name="Swenson N.G."/>
            <person name="Wegrzyn J.L."/>
            <person name="Mcevoy S.L."/>
        </authorList>
    </citation>
    <scope>NUCLEOTIDE SEQUENCE</scope>
    <source>
        <strain evidence="1">91603</strain>
        <tissue evidence="1">Leaf</tissue>
    </source>
</reference>
<sequence length="238" mass="27038">MASSQNPNPISPPQPSDSLEALFDFSRIQLGDNPMSLKRKRELVEKAGESTTISLHRRTNQNPRMESGFQYKPSDLVYIVNKEKDENMATPSPAPAGLRLLFSLPVLTPSSPFIEGVLDRRLRLEGLLSTQRKMLHPFSLPSLFQQLLLLFLLLHLIRPGSNLEWKRRKELLLWCNLRVNLLGRGRWIAASRSCYPVLLLLAPGLARTLWSPCQGISMLQEELPCLLRYIFCHSNLLG</sequence>
<organism evidence="1 2">
    <name type="scientific">Acer negundo</name>
    <name type="common">Box elder</name>
    <dbReference type="NCBI Taxonomy" id="4023"/>
    <lineage>
        <taxon>Eukaryota</taxon>
        <taxon>Viridiplantae</taxon>
        <taxon>Streptophyta</taxon>
        <taxon>Embryophyta</taxon>
        <taxon>Tracheophyta</taxon>
        <taxon>Spermatophyta</taxon>
        <taxon>Magnoliopsida</taxon>
        <taxon>eudicotyledons</taxon>
        <taxon>Gunneridae</taxon>
        <taxon>Pentapetalae</taxon>
        <taxon>rosids</taxon>
        <taxon>malvids</taxon>
        <taxon>Sapindales</taxon>
        <taxon>Sapindaceae</taxon>
        <taxon>Hippocastanoideae</taxon>
        <taxon>Acereae</taxon>
        <taxon>Acer</taxon>
    </lineage>
</organism>
<dbReference type="AlphaFoldDB" id="A0AAD5J9M6"/>
<dbReference type="EMBL" id="JAJSOW010000004">
    <property type="protein sequence ID" value="KAI9191870.1"/>
    <property type="molecule type" value="Genomic_DNA"/>
</dbReference>
<evidence type="ECO:0000313" key="2">
    <source>
        <dbReference type="Proteomes" id="UP001064489"/>
    </source>
</evidence>
<evidence type="ECO:0000313" key="1">
    <source>
        <dbReference type="EMBL" id="KAI9191870.1"/>
    </source>
</evidence>
<keyword evidence="2" id="KW-1185">Reference proteome</keyword>
<accession>A0AAD5J9M6</accession>
<name>A0AAD5J9M6_ACENE</name>
<comment type="caution">
    <text evidence="1">The sequence shown here is derived from an EMBL/GenBank/DDBJ whole genome shotgun (WGS) entry which is preliminary data.</text>
</comment>
<reference evidence="1" key="1">
    <citation type="journal article" date="2022" name="Plant J.">
        <title>Strategies of tolerance reflected in two North American maple genomes.</title>
        <authorList>
            <person name="McEvoy S.L."/>
            <person name="Sezen U.U."/>
            <person name="Trouern-Trend A."/>
            <person name="McMahon S.M."/>
            <person name="Schaberg P.G."/>
            <person name="Yang J."/>
            <person name="Wegrzyn J.L."/>
            <person name="Swenson N.G."/>
        </authorList>
    </citation>
    <scope>NUCLEOTIDE SEQUENCE</scope>
    <source>
        <strain evidence="1">91603</strain>
    </source>
</reference>
<protein>
    <submittedName>
        <fullName evidence="1">Uncharacterized protein</fullName>
    </submittedName>
</protein>
<gene>
    <name evidence="1" type="ORF">LWI28_014784</name>
</gene>